<dbReference type="InterPro" id="IPR026444">
    <property type="entry name" value="Secre_tail"/>
</dbReference>
<evidence type="ECO:0000313" key="7">
    <source>
        <dbReference type="EMBL" id="SNR15434.1"/>
    </source>
</evidence>
<protein>
    <recommendedName>
        <fullName evidence="9">Secretion system C-terminal sorting domain-containing protein</fullName>
    </recommendedName>
</protein>
<dbReference type="NCBIfam" id="TIGR02543">
    <property type="entry name" value="List_Bact_rpt"/>
    <property type="match status" value="6"/>
</dbReference>
<keyword evidence="2 4" id="KW-0732">Signal</keyword>
<feature type="domain" description="Bacterial repeat" evidence="6">
    <location>
        <begin position="215"/>
        <end position="278"/>
    </location>
</feature>
<sequence length="1388" mass="150901">MKKIYFSLLFLSITLTINAQIVTIPDANFKAILLANTLINSNGDNEIQVTEAEAYNSGLNVNNANIADLTGIEAFVNLQQLSCNQNQLTALDVTANTKLTSLSLFGNNVASLDVSQLIELTFLDVGFNELISLDISNNTKITSLRCSFNELTSLNLANGNNALMSIDLSSNFELYCAKVDNVNIATNAAWGRDDILGYSEEDCSTKTSIVLTAFNGSVNINPSSLGNLYTIGSSITLTATPATDYEFRSWYGDSNETINPLTITLNEFTRIEALFSRINDPIVNIPDTNFKNALLNHNVNIDTNRDGEIQVSEAEAYNGELIINNNNISDLTGIEAFTNIITLSFENNNVTNVDLSQNTELKNLNCFNNKINSLDLNNNIELTNLRAYSNLITGIDISNCDKLSVIDLRNNLLNTINTNAQADLFLLDLGSNNLSSIDLTQNTKLQFLSLGQNQNLSTLDVSNTPLLRRLEIRGTGIAAVDISMLLDLDDLDISRTPITTINIDANTKLTKFEAQIMNDLENISFINNVLLERVTVSSSKISEFDLSSNPNLDDLFLSGGNVLTRINIANGNNANISRFYSNPNSNITCIQIDSGFTPPSSWVKSAAASFSDNCTQYTVNLTSTNGKIDTNPDRNTLVFEEDLEVILTATPDPGYQFDGWSGDATGNTNPLTITMDADKTITAIFSKIQHTLTTNATNGTITRNPVTPTSGTYDFGTEVELTATPNAGYQFDGWSGDATGNTNPLTITMDADKTITALFSKIQHTLTTNATNGTITRNPITPTSGTYDFGTDVELTATPNAGYQFDGWSGDATGNTNPLTITMDADKTITAIFSKIQHTLTTNATNGTITRNPVTPTSGTYDFGTEVELTATPNAGYQFDGWSGDATGNTNLLTITMDADKTVTAIFSKIQHTLTTNATNGTITRNPVTPTSGTYDFGTDVELTATPNAGYQFDGWSGDATGNTNPLTITMDTDKNITALFSKIQHTLTTNATDGTITRNPVTPTSGTYDFGTEVELTATPNAGYQFDGWSDDATGNTNPLTITMDADKTITALFSKTSNLDIEIFATGFTSLEGIGINSNNEVFVSEYNSGKIFKIDTNGNSTEFASSGFRLNDISFDKNNQLFVAQGFIDDILISDTTGNLSEYVDAFNKKPNGLTFYDNALYYTSDFGDVYKVDSNKNVTVFANGFFASAGIDFDSNGNAYIADRSDRKLFKVTQSGIKTEITGGSKIIYGVAVVNDIVYYTSGNKIIKYNPTDNTSEDYVTTDLNEPGHLEVDLLGNMYIVNRGNGTIVKVFDENLKSTTASINDEEFNNQIVLYPNPVRDYLTIRSKDFSDIQKVTVVNSIGKEIITTKKTNDIDVTTLAKGLYLIKIKATNNRVAIKKFIKE</sequence>
<dbReference type="SUPFAM" id="SSF63829">
    <property type="entry name" value="Calcium-dependent phosphotriesterase"/>
    <property type="match status" value="1"/>
</dbReference>
<feature type="domain" description="Bacterial repeat" evidence="6">
    <location>
        <begin position="617"/>
        <end position="688"/>
    </location>
</feature>
<feature type="domain" description="Secretion system C-terminal sorting" evidence="5">
    <location>
        <begin position="1318"/>
        <end position="1386"/>
    </location>
</feature>
<evidence type="ECO:0000259" key="6">
    <source>
        <dbReference type="Pfam" id="PF18998"/>
    </source>
</evidence>
<dbReference type="InterPro" id="IPR011042">
    <property type="entry name" value="6-blade_b-propeller_TolB-like"/>
</dbReference>
<name>A0A238UAD6_9FLAO</name>
<dbReference type="InterPro" id="IPR013378">
    <property type="entry name" value="InlB-like_B-rpt"/>
</dbReference>
<evidence type="ECO:0000313" key="8">
    <source>
        <dbReference type="Proteomes" id="UP000215214"/>
    </source>
</evidence>
<feature type="domain" description="Bacterial repeat" evidence="6">
    <location>
        <begin position="987"/>
        <end position="1058"/>
    </location>
</feature>
<gene>
    <name evidence="7" type="ORF">TJEJU_1716</name>
</gene>
<dbReference type="NCBIfam" id="TIGR04183">
    <property type="entry name" value="Por_Secre_tail"/>
    <property type="match status" value="1"/>
</dbReference>
<dbReference type="GO" id="GO:0035591">
    <property type="term" value="F:signaling adaptor activity"/>
    <property type="evidence" value="ECO:0007669"/>
    <property type="project" value="TreeGrafter"/>
</dbReference>
<dbReference type="KEGG" id="tje:TJEJU_1716"/>
<dbReference type="Gene3D" id="2.130.10.10">
    <property type="entry name" value="YVTN repeat-like/Quinoprotein amine dehydrogenase"/>
    <property type="match status" value="1"/>
</dbReference>
<proteinExistence type="predicted"/>
<feature type="domain" description="Bacterial repeat" evidence="6">
    <location>
        <begin position="913"/>
        <end position="984"/>
    </location>
</feature>
<reference evidence="7 8" key="1">
    <citation type="submission" date="2017-07" db="EMBL/GenBank/DDBJ databases">
        <authorList>
            <person name="Sun Z.S."/>
            <person name="Albrecht U."/>
            <person name="Echele G."/>
            <person name="Lee C.C."/>
        </authorList>
    </citation>
    <scope>NUCLEOTIDE SEQUENCE [LARGE SCALE GENOMIC DNA]</scope>
    <source>
        <strain evidence="8">type strain: KCTC 22618</strain>
    </source>
</reference>
<dbReference type="InterPro" id="IPR015943">
    <property type="entry name" value="WD40/YVTN_repeat-like_dom_sf"/>
</dbReference>
<dbReference type="EMBL" id="LT899436">
    <property type="protein sequence ID" value="SNR15434.1"/>
    <property type="molecule type" value="Genomic_DNA"/>
</dbReference>
<keyword evidence="8" id="KW-1185">Reference proteome</keyword>
<dbReference type="InterPro" id="IPR044060">
    <property type="entry name" value="Bacterial_rp_domain"/>
</dbReference>
<feature type="chain" id="PRO_5012760029" description="Secretion system C-terminal sorting domain-containing protein" evidence="4">
    <location>
        <begin position="20"/>
        <end position="1388"/>
    </location>
</feature>
<evidence type="ECO:0008006" key="9">
    <source>
        <dbReference type="Google" id="ProtNLM"/>
    </source>
</evidence>
<dbReference type="OrthoDB" id="1191417at2"/>
<dbReference type="Proteomes" id="UP000215214">
    <property type="component" value="Chromosome TJEJU"/>
</dbReference>
<feature type="domain" description="Bacterial repeat" evidence="6">
    <location>
        <begin position="691"/>
        <end position="762"/>
    </location>
</feature>
<evidence type="ECO:0000256" key="1">
    <source>
        <dbReference type="ARBA" id="ARBA00022614"/>
    </source>
</evidence>
<dbReference type="Gene3D" id="2.120.10.30">
    <property type="entry name" value="TolB, C-terminal domain"/>
    <property type="match status" value="1"/>
</dbReference>
<feature type="domain" description="Bacterial repeat" evidence="6">
    <location>
        <begin position="839"/>
        <end position="910"/>
    </location>
</feature>
<dbReference type="Pfam" id="PF18998">
    <property type="entry name" value="Flg_new_2"/>
    <property type="match status" value="7"/>
</dbReference>
<keyword evidence="1" id="KW-0433">Leucine-rich repeat</keyword>
<dbReference type="RefSeq" id="WP_095071155.1">
    <property type="nucleotide sequence ID" value="NZ_LT899436.1"/>
</dbReference>
<dbReference type="SUPFAM" id="SSF52058">
    <property type="entry name" value="L domain-like"/>
    <property type="match status" value="2"/>
</dbReference>
<dbReference type="PANTHER" id="PTHR47566:SF1">
    <property type="entry name" value="PROTEIN NUD1"/>
    <property type="match status" value="1"/>
</dbReference>
<evidence type="ECO:0000259" key="5">
    <source>
        <dbReference type="Pfam" id="PF18962"/>
    </source>
</evidence>
<feature type="domain" description="Bacterial repeat" evidence="6">
    <location>
        <begin position="765"/>
        <end position="836"/>
    </location>
</feature>
<evidence type="ECO:0000256" key="2">
    <source>
        <dbReference type="ARBA" id="ARBA00022729"/>
    </source>
</evidence>
<accession>A0A238UAD6</accession>
<dbReference type="Pfam" id="PF18962">
    <property type="entry name" value="Por_Secre_tail"/>
    <property type="match status" value="1"/>
</dbReference>
<evidence type="ECO:0000256" key="4">
    <source>
        <dbReference type="SAM" id="SignalP"/>
    </source>
</evidence>
<dbReference type="PANTHER" id="PTHR47566">
    <property type="match status" value="1"/>
</dbReference>
<dbReference type="Gene3D" id="3.80.10.10">
    <property type="entry name" value="Ribonuclease Inhibitor"/>
    <property type="match status" value="2"/>
</dbReference>
<dbReference type="InterPro" id="IPR032675">
    <property type="entry name" value="LRR_dom_sf"/>
</dbReference>
<dbReference type="InterPro" id="IPR052574">
    <property type="entry name" value="CDIRP"/>
</dbReference>
<organism evidence="7 8">
    <name type="scientific">Tenacibaculum jejuense</name>
    <dbReference type="NCBI Taxonomy" id="584609"/>
    <lineage>
        <taxon>Bacteria</taxon>
        <taxon>Pseudomonadati</taxon>
        <taxon>Bacteroidota</taxon>
        <taxon>Flavobacteriia</taxon>
        <taxon>Flavobacteriales</taxon>
        <taxon>Flavobacteriaceae</taxon>
        <taxon>Tenacibaculum</taxon>
    </lineage>
</organism>
<keyword evidence="3" id="KW-0677">Repeat</keyword>
<feature type="signal peptide" evidence="4">
    <location>
        <begin position="1"/>
        <end position="19"/>
    </location>
</feature>
<evidence type="ECO:0000256" key="3">
    <source>
        <dbReference type="ARBA" id="ARBA00022737"/>
    </source>
</evidence>